<dbReference type="PANTHER" id="PTHR47327:SF1">
    <property type="entry name" value="RE15579P"/>
    <property type="match status" value="1"/>
</dbReference>
<evidence type="ECO:0000259" key="2">
    <source>
        <dbReference type="PROSITE" id="PS50948"/>
    </source>
</evidence>
<dbReference type="SMART" id="SM00473">
    <property type="entry name" value="PAN_AP"/>
    <property type="match status" value="2"/>
</dbReference>
<dbReference type="InterPro" id="IPR052774">
    <property type="entry name" value="Celegans_DevNeuronal_Protein"/>
</dbReference>
<proteinExistence type="predicted"/>
<feature type="domain" description="Apple" evidence="2">
    <location>
        <begin position="115"/>
        <end position="192"/>
    </location>
</feature>
<dbReference type="CDD" id="cd01099">
    <property type="entry name" value="PAN_AP_HGF"/>
    <property type="match status" value="2"/>
</dbReference>
<organism evidence="3 4">
    <name type="scientific">Marinagarivorans cellulosilyticus</name>
    <dbReference type="NCBI Taxonomy" id="2721545"/>
    <lineage>
        <taxon>Bacteria</taxon>
        <taxon>Pseudomonadati</taxon>
        <taxon>Pseudomonadota</taxon>
        <taxon>Gammaproteobacteria</taxon>
        <taxon>Cellvibrionales</taxon>
        <taxon>Cellvibrionaceae</taxon>
        <taxon>Marinagarivorans</taxon>
    </lineage>
</organism>
<dbReference type="EMBL" id="AP023086">
    <property type="protein sequence ID" value="BCD96055.1"/>
    <property type="molecule type" value="Genomic_DNA"/>
</dbReference>
<feature type="signal peptide" evidence="1">
    <location>
        <begin position="1"/>
        <end position="34"/>
    </location>
</feature>
<protein>
    <recommendedName>
        <fullName evidence="2">Apple domain-containing protein</fullName>
    </recommendedName>
</protein>
<evidence type="ECO:0000313" key="4">
    <source>
        <dbReference type="Proteomes" id="UP001320119"/>
    </source>
</evidence>
<keyword evidence="1" id="KW-0732">Signal</keyword>
<reference evidence="3 4" key="1">
    <citation type="journal article" date="2022" name="IScience">
        <title>An ultrasensitive nanofiber-based assay for enzymatic hydrolysis and deep-sea microbial degradation of cellulose.</title>
        <authorList>
            <person name="Tsudome M."/>
            <person name="Tachioka M."/>
            <person name="Miyazaki M."/>
            <person name="Uchimura K."/>
            <person name="Tsuda M."/>
            <person name="Takaki Y."/>
            <person name="Deguchi S."/>
        </authorList>
    </citation>
    <scope>NUCLEOTIDE SEQUENCE [LARGE SCALE GENOMIC DNA]</scope>
    <source>
        <strain evidence="3 4">GE09</strain>
    </source>
</reference>
<feature type="chain" id="PRO_5042962243" description="Apple domain-containing protein" evidence="1">
    <location>
        <begin position="35"/>
        <end position="418"/>
    </location>
</feature>
<dbReference type="KEGG" id="marq:MARGE09_P0254"/>
<name>A0AAN1WEC4_9GAMM</name>
<dbReference type="AlphaFoldDB" id="A0AAN1WEC4"/>
<dbReference type="SUPFAM" id="SSF57414">
    <property type="entry name" value="Hairpin loop containing domain-like"/>
    <property type="match status" value="2"/>
</dbReference>
<keyword evidence="4" id="KW-1185">Reference proteome</keyword>
<dbReference type="PANTHER" id="PTHR47327">
    <property type="entry name" value="FI18240P1-RELATED"/>
    <property type="match status" value="1"/>
</dbReference>
<accession>A0AAN1WEC4</accession>
<evidence type="ECO:0000256" key="1">
    <source>
        <dbReference type="SAM" id="SignalP"/>
    </source>
</evidence>
<dbReference type="Proteomes" id="UP001320119">
    <property type="component" value="Chromosome"/>
</dbReference>
<evidence type="ECO:0000313" key="3">
    <source>
        <dbReference type="EMBL" id="BCD96055.1"/>
    </source>
</evidence>
<dbReference type="PROSITE" id="PS50948">
    <property type="entry name" value="PAN"/>
    <property type="match status" value="2"/>
</dbReference>
<dbReference type="GO" id="GO:0009653">
    <property type="term" value="P:anatomical structure morphogenesis"/>
    <property type="evidence" value="ECO:0007669"/>
    <property type="project" value="TreeGrafter"/>
</dbReference>
<sequence>MPKINAQFAIKNGKSLVASLLASSSLFIVMPASAAGFVKIPNSAISGYNNKHLTGVSVQQCSNACVTETSFSCKSFDYYKNQNACDLSAKSAEDVGGLKYTYSGNPYDHYAKTTDFSRIPKAAISGYNNRHLTNVSVEQCKTACEDESEFICKSFDYYKSQNKCDLSIKSAADVGLKFTYSGNPYDHYARSTDSISPPPPPPPEVDISCVDWDGTTPQVGDLLRFKNKVVKDKSNGPTIYREDLAGLYLKNVLHGNEPVPKFVGATSGSGNDVETLFHVDASRSTNSGPEIQISSPWEGLATSSDVGFNHAELITDEHSYWSIHTRWIRLANSYRAWTDPNCGSCAATLNDKVPPVAVMQRLAANNTAYSCAQEWYPVYQFVGCDDYYVSIGGYGGETNRELAAQVNDVSVEVCTVTQ</sequence>
<dbReference type="Pfam" id="PF00024">
    <property type="entry name" value="PAN_1"/>
    <property type="match status" value="2"/>
</dbReference>
<dbReference type="RefSeq" id="WP_236985562.1">
    <property type="nucleotide sequence ID" value="NZ_AP023086.1"/>
</dbReference>
<dbReference type="Gene3D" id="3.50.4.10">
    <property type="entry name" value="Hepatocyte Growth Factor"/>
    <property type="match status" value="2"/>
</dbReference>
<gene>
    <name evidence="3" type="ORF">MARGE09_P0254</name>
</gene>
<dbReference type="InterPro" id="IPR003609">
    <property type="entry name" value="Pan_app"/>
</dbReference>
<feature type="domain" description="Apple" evidence="2">
    <location>
        <begin position="32"/>
        <end position="114"/>
    </location>
</feature>